<evidence type="ECO:0000259" key="6">
    <source>
        <dbReference type="Pfam" id="PF13817"/>
    </source>
</evidence>
<organism evidence="7 8">
    <name type="scientific">Rhizobium johnstonii (strain DSM 114642 / LMG 32736 / 3841)</name>
    <name type="common">Rhizobium leguminosarum bv. viciae</name>
    <dbReference type="NCBI Taxonomy" id="216596"/>
    <lineage>
        <taxon>Bacteria</taxon>
        <taxon>Pseudomonadati</taxon>
        <taxon>Pseudomonadota</taxon>
        <taxon>Alphaproteobacteria</taxon>
        <taxon>Hyphomicrobiales</taxon>
        <taxon>Rhizobiaceae</taxon>
        <taxon>Rhizobium/Agrobacterium group</taxon>
        <taxon>Rhizobium</taxon>
        <taxon>Rhizobium johnstonii</taxon>
    </lineage>
</organism>
<dbReference type="PANTHER" id="PTHR33678:SF1">
    <property type="entry name" value="BLL1576 PROTEIN"/>
    <property type="match status" value="1"/>
</dbReference>
<evidence type="ECO:0000259" key="3">
    <source>
        <dbReference type="Pfam" id="PF03050"/>
    </source>
</evidence>
<evidence type="ECO:0000259" key="4">
    <source>
        <dbReference type="Pfam" id="PF13005"/>
    </source>
</evidence>
<gene>
    <name evidence="7" type="ordered locus">pRL100124</name>
</gene>
<feature type="region of interest" description="Disordered" evidence="2">
    <location>
        <begin position="75"/>
        <end position="117"/>
    </location>
</feature>
<evidence type="ECO:0000313" key="8">
    <source>
        <dbReference type="Proteomes" id="UP000006575"/>
    </source>
</evidence>
<evidence type="ECO:0000313" key="7">
    <source>
        <dbReference type="EMBL" id="CAK10346.1"/>
    </source>
</evidence>
<protein>
    <submittedName>
        <fullName evidence="7">Transposase family protein</fullName>
    </submittedName>
</protein>
<dbReference type="Pfam" id="PF13005">
    <property type="entry name" value="zf-IS66"/>
    <property type="match status" value="1"/>
</dbReference>
<dbReference type="Pfam" id="PF03050">
    <property type="entry name" value="DDE_Tnp_IS66"/>
    <property type="match status" value="1"/>
</dbReference>
<name>Q1M826_RHIJ3</name>
<keyword evidence="1" id="KW-0175">Coiled coil</keyword>
<feature type="domain" description="Transposase IS66 C-terminal" evidence="6">
    <location>
        <begin position="490"/>
        <end position="527"/>
    </location>
</feature>
<dbReference type="Pfam" id="PF13007">
    <property type="entry name" value="LZ_Tnp_IS66"/>
    <property type="match status" value="1"/>
</dbReference>
<dbReference type="EMBL" id="AM236084">
    <property type="protein sequence ID" value="CAK10346.1"/>
    <property type="molecule type" value="Genomic_DNA"/>
</dbReference>
<dbReference type="InterPro" id="IPR052344">
    <property type="entry name" value="Transposase-related"/>
</dbReference>
<dbReference type="AlphaFoldDB" id="Q1M826"/>
<evidence type="ECO:0000256" key="2">
    <source>
        <dbReference type="SAM" id="MobiDB-lite"/>
    </source>
</evidence>
<evidence type="ECO:0000259" key="5">
    <source>
        <dbReference type="Pfam" id="PF13007"/>
    </source>
</evidence>
<proteinExistence type="predicted"/>
<dbReference type="InterPro" id="IPR024463">
    <property type="entry name" value="Transposase_TnpC_homeodom"/>
</dbReference>
<dbReference type="Proteomes" id="UP000006575">
    <property type="component" value="Plasmid pRL10"/>
</dbReference>
<accession>Q1M826</accession>
<feature type="domain" description="Transposase IS66 zinc-finger binding" evidence="4">
    <location>
        <begin position="131"/>
        <end position="173"/>
    </location>
</feature>
<dbReference type="HOGENOM" id="CLU_023034_0_2_5"/>
<feature type="domain" description="Transposase IS66 central" evidence="3">
    <location>
        <begin position="194"/>
        <end position="483"/>
    </location>
</feature>
<feature type="compositionally biased region" description="Acidic residues" evidence="2">
    <location>
        <begin position="75"/>
        <end position="91"/>
    </location>
</feature>
<dbReference type="EnsemblBacteria" id="CAK10346">
    <property type="protein sequence ID" value="CAK10346"/>
    <property type="gene ID" value="pRL100124"/>
</dbReference>
<dbReference type="InterPro" id="IPR039552">
    <property type="entry name" value="IS66_C"/>
</dbReference>
<dbReference type="PANTHER" id="PTHR33678">
    <property type="entry name" value="BLL1576 PROTEIN"/>
    <property type="match status" value="1"/>
</dbReference>
<geneLocation type="plasmid" evidence="7 8">
    <name>pRL10</name>
</geneLocation>
<keyword evidence="8" id="KW-1185">Reference proteome</keyword>
<dbReference type="NCBIfam" id="NF033517">
    <property type="entry name" value="transpos_IS66"/>
    <property type="match status" value="1"/>
</dbReference>
<feature type="non-terminal residue" evidence="7">
    <location>
        <position position="1"/>
    </location>
</feature>
<dbReference type="KEGG" id="rle:pRL100124"/>
<reference evidence="7 8" key="1">
    <citation type="journal article" date="2006" name="Genome Biol.">
        <title>The genome of Rhizobium leguminosarum has recognizable core and accessory components.</title>
        <authorList>
            <person name="Young J.W."/>
            <person name="Crossman L.C."/>
            <person name="Johnston A.W.B."/>
            <person name="Thomson N.R."/>
            <person name="Ghazoui Z.F."/>
            <person name="Hull K.H."/>
            <person name="Wexler M."/>
            <person name="Curson A.R.J."/>
            <person name="Todd J.D."/>
            <person name="Poole P.S."/>
            <person name="Mauchline T.H."/>
            <person name="East A.K."/>
            <person name="Quail M.A."/>
            <person name="Churcher C."/>
            <person name="Arrowsmith C."/>
            <person name="Cherevach A."/>
            <person name="Chillingworth T."/>
            <person name="Clarke K."/>
            <person name="Cronin A."/>
            <person name="Davis P."/>
            <person name="Fraser A."/>
            <person name="Hance Z."/>
            <person name="Hauser H."/>
            <person name="Jagels K."/>
            <person name="Moule S."/>
            <person name="Mungall K."/>
            <person name="Norbertczak H."/>
            <person name="Rabbinowitsch E."/>
            <person name="Sanders M."/>
            <person name="Simmonds M."/>
            <person name="Whitehead S."/>
            <person name="Parkhill J."/>
        </authorList>
    </citation>
    <scope>NUCLEOTIDE SEQUENCE [LARGE SCALE GENOMIC DNA]</scope>
    <source>
        <strain evidence="8">DSM 114642 / LMG 32736 / 3841</strain>
    </source>
</reference>
<feature type="domain" description="Transposase TnpC homeodomain" evidence="5">
    <location>
        <begin position="47"/>
        <end position="122"/>
    </location>
</feature>
<dbReference type="InterPro" id="IPR004291">
    <property type="entry name" value="Transposase_IS66_central"/>
</dbReference>
<sequence>RGDAVQIQNWDDPNRRTERCRADGAVAAEIAALKAEKEALSRQVVKLEEELALARLHRFAPRSEKHVDRLFNEAEEAADEDDPDHGDDVADLPDTGLPAVESAAGKKRGRRPLPEDLPRERVEYDLPDDQKVCPCCDSQMHRMGEAITEQLNIEVKAKVLQNVRFKYACRHCDRTGINTPVVIAPMPPQPLPGSIATASTLAFALVHKYVDGTPLYRVAQTFERAGVPISRGALAHWVIGSSERHLHRIYDALRLRLQSQPLIHGDETTVQVLKEKDKEATSTSYMWAYRSSDDSEEPIVLLDYQQGRGQVHPQTFLGNYSGILVTDGYTAWRTLHGATHVGCMAHSRRRFVEALKTRKNGGGPPEQALRFFEQLYRIEKQARDQTPDAGETQADCIRRFRQQHSLPVLIALKTWLDNIAPKVVPDTKLGDAVSYTLNQWDYLTRYISDGRMPIDNNILERDIRVFATGRKSWLFSDTADGARASAVIYSLMLTCRACGVDPLTWLRHVLAELPQREEAADIGDLLPFNFSKASAA</sequence>
<keyword evidence="7" id="KW-0614">Plasmid</keyword>
<dbReference type="InterPro" id="IPR024474">
    <property type="entry name" value="Znf_dom_IS66"/>
</dbReference>
<dbReference type="Pfam" id="PF13817">
    <property type="entry name" value="DDE_Tnp_IS66_C"/>
    <property type="match status" value="1"/>
</dbReference>
<feature type="coiled-coil region" evidence="1">
    <location>
        <begin position="30"/>
        <end position="57"/>
    </location>
</feature>
<evidence type="ECO:0000256" key="1">
    <source>
        <dbReference type="SAM" id="Coils"/>
    </source>
</evidence>